<keyword evidence="9" id="KW-1185">Reference proteome</keyword>
<dbReference type="Proteomes" id="UP001600888">
    <property type="component" value="Unassembled WGS sequence"/>
</dbReference>
<keyword evidence="2 6" id="KW-0812">Transmembrane</keyword>
<evidence type="ECO:0000256" key="5">
    <source>
        <dbReference type="SAM" id="MobiDB-lite"/>
    </source>
</evidence>
<feature type="compositionally biased region" description="Basic and acidic residues" evidence="5">
    <location>
        <begin position="619"/>
        <end position="630"/>
    </location>
</feature>
<keyword evidence="7" id="KW-0732">Signal</keyword>
<feature type="region of interest" description="Disordered" evidence="5">
    <location>
        <begin position="483"/>
        <end position="560"/>
    </location>
</feature>
<comment type="subcellular location">
    <subcellularLocation>
        <location evidence="1">Membrane</location>
        <topology evidence="1">Single-pass membrane protein</topology>
    </subcellularLocation>
</comment>
<feature type="chain" id="PRO_5046774328" description="LPXTG-domain-containing protein" evidence="7">
    <location>
        <begin position="22"/>
        <end position="645"/>
    </location>
</feature>
<accession>A0ABR4E6T6</accession>
<dbReference type="InterPro" id="IPR051694">
    <property type="entry name" value="Immunoregulatory_rcpt-like"/>
</dbReference>
<sequence>MRRVNSSAFIAASSIISRTLALQVTPGSACASLCLDSAQRDTPLGTSDIVCDDSDYFSSEGGVKFKKCEECLQTSKAVNGSESDSSRFLYNLRYASATCLFNYPEHNANSTASCDLDTACKPLQKAVETGLSSQTGAADFSYCSADDSAFHGSSIDNCVTCLQSSSSSYVANFLVALQAGCEQQPAPGVLLGLSGEIFSEQPVNITSAASNSTTLTKGGDRDGLSTAAIVGIAIGATALFVIAIILFTIYWCRQKRYDREDKTVADHTAFYSKEQGSGSYLASVTSANSRRPAPSFTTDHRAPPPSYAPPGAQGLEMDVMNNAEYYDRMEGKVRGRPLAAAAAKPKSQHRESIETFDSASHVDTAALPTHPAYIPRDRMVPSRVGSRASHHSTPSIRSEPRFTKPDPYTIQVYMNGVNDAKNAAASPPSQDPGPRVDGINRNVGINRETSLRNIQIELAGPPEVSASAPRPSISESVATLRQGRTTPIPPQGAGRATPVPLQGGRTTPIPLSSSPSQNGGSRRGTPAPAHPSVSSSISSSPSPDTDALGIMGAGAGSGPPRIPSLILPSMPRIRVPNKKPPKLVITDASPVDAITGPLAFPDSRFSTRPPPPPGQAQDRIVEQTVDRGGRSVEVPIGSGKSYLYG</sequence>
<keyword evidence="4 6" id="KW-0472">Membrane</keyword>
<dbReference type="PANTHER" id="PTHR15549">
    <property type="entry name" value="PAIRED IMMUNOGLOBULIN-LIKE TYPE 2 RECEPTOR"/>
    <property type="match status" value="1"/>
</dbReference>
<evidence type="ECO:0008006" key="10">
    <source>
        <dbReference type="Google" id="ProtNLM"/>
    </source>
</evidence>
<evidence type="ECO:0000313" key="9">
    <source>
        <dbReference type="Proteomes" id="UP001600888"/>
    </source>
</evidence>
<reference evidence="8 9" key="1">
    <citation type="submission" date="2024-03" db="EMBL/GenBank/DDBJ databases">
        <title>A high-quality draft genome sequence of Diaporthe vaccinii, a causative agent of upright dieback and viscid rot disease in cranberry plants.</title>
        <authorList>
            <person name="Sarrasin M."/>
            <person name="Lang B.F."/>
            <person name="Burger G."/>
        </authorList>
    </citation>
    <scope>NUCLEOTIDE SEQUENCE [LARGE SCALE GENOMIC DNA]</scope>
    <source>
        <strain evidence="8 9">IS7</strain>
    </source>
</reference>
<feature type="region of interest" description="Disordered" evidence="5">
    <location>
        <begin position="287"/>
        <end position="314"/>
    </location>
</feature>
<evidence type="ECO:0000256" key="1">
    <source>
        <dbReference type="ARBA" id="ARBA00004167"/>
    </source>
</evidence>
<dbReference type="EMBL" id="JBAWTH010000090">
    <property type="protein sequence ID" value="KAL2278109.1"/>
    <property type="molecule type" value="Genomic_DNA"/>
</dbReference>
<feature type="transmembrane region" description="Helical" evidence="6">
    <location>
        <begin position="227"/>
        <end position="252"/>
    </location>
</feature>
<name>A0ABR4E6T6_9PEZI</name>
<evidence type="ECO:0000256" key="4">
    <source>
        <dbReference type="ARBA" id="ARBA00023136"/>
    </source>
</evidence>
<protein>
    <recommendedName>
        <fullName evidence="10">LPXTG-domain-containing protein</fullName>
    </recommendedName>
</protein>
<feature type="region of interest" description="Disordered" evidence="5">
    <location>
        <begin position="342"/>
        <end position="405"/>
    </location>
</feature>
<proteinExistence type="predicted"/>
<evidence type="ECO:0000256" key="7">
    <source>
        <dbReference type="SAM" id="SignalP"/>
    </source>
</evidence>
<evidence type="ECO:0000313" key="8">
    <source>
        <dbReference type="EMBL" id="KAL2278109.1"/>
    </source>
</evidence>
<feature type="compositionally biased region" description="Low complexity" evidence="5">
    <location>
        <begin position="526"/>
        <end position="543"/>
    </location>
</feature>
<evidence type="ECO:0000256" key="3">
    <source>
        <dbReference type="ARBA" id="ARBA00022989"/>
    </source>
</evidence>
<feature type="region of interest" description="Disordered" evidence="5">
    <location>
        <begin position="420"/>
        <end position="442"/>
    </location>
</feature>
<keyword evidence="3 6" id="KW-1133">Transmembrane helix</keyword>
<gene>
    <name evidence="8" type="ORF">FJTKL_14929</name>
</gene>
<feature type="compositionally biased region" description="Polar residues" evidence="5">
    <location>
        <begin position="509"/>
        <end position="520"/>
    </location>
</feature>
<evidence type="ECO:0000256" key="2">
    <source>
        <dbReference type="ARBA" id="ARBA00022692"/>
    </source>
</evidence>
<feature type="signal peptide" evidence="7">
    <location>
        <begin position="1"/>
        <end position="21"/>
    </location>
</feature>
<feature type="region of interest" description="Disordered" evidence="5">
    <location>
        <begin position="595"/>
        <end position="645"/>
    </location>
</feature>
<evidence type="ECO:0000256" key="6">
    <source>
        <dbReference type="SAM" id="Phobius"/>
    </source>
</evidence>
<comment type="caution">
    <text evidence="8">The sequence shown here is derived from an EMBL/GenBank/DDBJ whole genome shotgun (WGS) entry which is preliminary data.</text>
</comment>
<organism evidence="8 9">
    <name type="scientific">Diaporthe vaccinii</name>
    <dbReference type="NCBI Taxonomy" id="105482"/>
    <lineage>
        <taxon>Eukaryota</taxon>
        <taxon>Fungi</taxon>
        <taxon>Dikarya</taxon>
        <taxon>Ascomycota</taxon>
        <taxon>Pezizomycotina</taxon>
        <taxon>Sordariomycetes</taxon>
        <taxon>Sordariomycetidae</taxon>
        <taxon>Diaporthales</taxon>
        <taxon>Diaporthaceae</taxon>
        <taxon>Diaporthe</taxon>
        <taxon>Diaporthe eres species complex</taxon>
    </lineage>
</organism>